<evidence type="ECO:0000313" key="2">
    <source>
        <dbReference type="WBParaSite" id="PSAMB.scaffold15704size1503.g36629.t1"/>
    </source>
</evidence>
<reference evidence="2" key="1">
    <citation type="submission" date="2022-11" db="UniProtKB">
        <authorList>
            <consortium name="WormBaseParasite"/>
        </authorList>
    </citation>
    <scope>IDENTIFICATION</scope>
</reference>
<dbReference type="Proteomes" id="UP000887566">
    <property type="component" value="Unplaced"/>
</dbReference>
<proteinExistence type="predicted"/>
<organism evidence="1 2">
    <name type="scientific">Plectus sambesii</name>
    <dbReference type="NCBI Taxonomy" id="2011161"/>
    <lineage>
        <taxon>Eukaryota</taxon>
        <taxon>Metazoa</taxon>
        <taxon>Ecdysozoa</taxon>
        <taxon>Nematoda</taxon>
        <taxon>Chromadorea</taxon>
        <taxon>Plectida</taxon>
        <taxon>Plectina</taxon>
        <taxon>Plectoidea</taxon>
        <taxon>Plectidae</taxon>
        <taxon>Plectus</taxon>
    </lineage>
</organism>
<protein>
    <submittedName>
        <fullName evidence="2">Uncharacterized protein</fullName>
    </submittedName>
</protein>
<name>A0A914V8G8_9BILA</name>
<accession>A0A914V8G8</accession>
<sequence>MIVIIGSDVDAFVVRRCHSRRDRGRRFERGATKCQCQQKDRAADPSCSPDSVRRPSLVLYRVMHDLLNGTIESLGLERLTISQLRGLLRAIKHEHNDSMIDLSDMGLSENESSEELFAEEADLPESAGQILYTKFSFGLALLLLTV</sequence>
<keyword evidence="1" id="KW-1185">Reference proteome</keyword>
<evidence type="ECO:0000313" key="1">
    <source>
        <dbReference type="Proteomes" id="UP000887566"/>
    </source>
</evidence>
<dbReference type="AlphaFoldDB" id="A0A914V8G8"/>
<dbReference type="WBParaSite" id="PSAMB.scaffold15704size1503.g36629.t1">
    <property type="protein sequence ID" value="PSAMB.scaffold15704size1503.g36629.t1"/>
    <property type="gene ID" value="PSAMB.scaffold15704size1503.g36629"/>
</dbReference>